<evidence type="ECO:0000259" key="1">
    <source>
        <dbReference type="Pfam" id="PF00535"/>
    </source>
</evidence>
<dbReference type="Proteomes" id="UP000232928">
    <property type="component" value="Unassembled WGS sequence"/>
</dbReference>
<evidence type="ECO:0000313" key="3">
    <source>
        <dbReference type="Proteomes" id="UP000232928"/>
    </source>
</evidence>
<dbReference type="SUPFAM" id="SSF53448">
    <property type="entry name" value="Nucleotide-diphospho-sugar transferases"/>
    <property type="match status" value="1"/>
</dbReference>
<dbReference type="InterPro" id="IPR001173">
    <property type="entry name" value="Glyco_trans_2-like"/>
</dbReference>
<dbReference type="InterPro" id="IPR029044">
    <property type="entry name" value="Nucleotide-diphossugar_trans"/>
</dbReference>
<reference evidence="2 3" key="1">
    <citation type="submission" date="2017-12" db="EMBL/GenBank/DDBJ databases">
        <title>Bifidobacterium longum APC/DPC strains.</title>
        <authorList>
            <person name="Arboleya S."/>
        </authorList>
    </citation>
    <scope>NUCLEOTIDE SEQUENCE [LARGE SCALE GENOMIC DNA]</scope>
    <source>
        <strain evidence="2 3">APC1461</strain>
    </source>
</reference>
<dbReference type="PANTHER" id="PTHR22916:SF3">
    <property type="entry name" value="UDP-GLCNAC:BETAGAL BETA-1,3-N-ACETYLGLUCOSAMINYLTRANSFERASE-LIKE PROTEIN 1"/>
    <property type="match status" value="1"/>
</dbReference>
<name>A0A2N0TF06_BIFLN</name>
<organism evidence="2 3">
    <name type="scientific">Bifidobacterium longum</name>
    <dbReference type="NCBI Taxonomy" id="216816"/>
    <lineage>
        <taxon>Bacteria</taxon>
        <taxon>Bacillati</taxon>
        <taxon>Actinomycetota</taxon>
        <taxon>Actinomycetes</taxon>
        <taxon>Bifidobacteriales</taxon>
        <taxon>Bifidobacteriaceae</taxon>
        <taxon>Bifidobacterium</taxon>
    </lineage>
</organism>
<dbReference type="PANTHER" id="PTHR22916">
    <property type="entry name" value="GLYCOSYLTRANSFERASE"/>
    <property type="match status" value="1"/>
</dbReference>
<keyword evidence="2" id="KW-0808">Transferase</keyword>
<sequence>MKMNVKELVKHAVRAFPCKYQMYRIARLAVRQAKPLHIDNARERLMRIHPKPAYRYKRPEFAYAQTDRDLSIIVPAYNVDRFVGPCLESVLSQKTQVDFEVIVVNDGSTDGTADVIAEYAQKDDRIRVISQSNKGFSGARNTGIDQARGKALMFVDSDDMIAPTHVDALMAALRAGDCDYITSDYTDIDEAGNQIGQGKPRKFMGTAWGRAYWRYVWEDVRFPEDYLYEDTILQYLIETRFTGLQVRDNGYWYRHRNSSISHVGSGNIRSIDTYWILEEMIQEAETMNIPLRDVYELTVRQCCASVFGRRQQFDKQWIPVIFAACADFLDQLQNGNDDLVLTSDLSKDMEESLKTRNYRLWNLAGYFEIVNTL</sequence>
<feature type="domain" description="Glycosyltransferase 2-like" evidence="1">
    <location>
        <begin position="71"/>
        <end position="201"/>
    </location>
</feature>
<evidence type="ECO:0000313" key="2">
    <source>
        <dbReference type="EMBL" id="PKD13310.1"/>
    </source>
</evidence>
<dbReference type="Pfam" id="PF00535">
    <property type="entry name" value="Glycos_transf_2"/>
    <property type="match status" value="1"/>
</dbReference>
<dbReference type="EMBL" id="PJEG01000030">
    <property type="protein sequence ID" value="PKD13310.1"/>
    <property type="molecule type" value="Genomic_DNA"/>
</dbReference>
<dbReference type="GO" id="GO:0016758">
    <property type="term" value="F:hexosyltransferase activity"/>
    <property type="evidence" value="ECO:0007669"/>
    <property type="project" value="UniProtKB-ARBA"/>
</dbReference>
<gene>
    <name evidence="2" type="ORF">APC1461_1995</name>
</gene>
<protein>
    <submittedName>
        <fullName evidence="2">Glycosyltransferase</fullName>
    </submittedName>
</protein>
<proteinExistence type="predicted"/>
<comment type="caution">
    <text evidence="2">The sequence shown here is derived from an EMBL/GenBank/DDBJ whole genome shotgun (WGS) entry which is preliminary data.</text>
</comment>
<dbReference type="AlphaFoldDB" id="A0A2N0TF06"/>
<dbReference type="Gene3D" id="3.90.550.10">
    <property type="entry name" value="Spore Coat Polysaccharide Biosynthesis Protein SpsA, Chain A"/>
    <property type="match status" value="1"/>
</dbReference>
<accession>A0A2N0TF06</accession>
<dbReference type="CDD" id="cd00761">
    <property type="entry name" value="Glyco_tranf_GTA_type"/>
    <property type="match status" value="1"/>
</dbReference>